<dbReference type="Pfam" id="PF00512">
    <property type="entry name" value="HisKA"/>
    <property type="match status" value="1"/>
</dbReference>
<dbReference type="PROSITE" id="PS50109">
    <property type="entry name" value="HIS_KIN"/>
    <property type="match status" value="1"/>
</dbReference>
<dbReference type="Gene3D" id="1.10.287.130">
    <property type="match status" value="1"/>
</dbReference>
<comment type="catalytic activity">
    <reaction evidence="1">
        <text>ATP + protein L-histidine = ADP + protein N-phospho-L-histidine.</text>
        <dbReference type="EC" id="2.7.13.3"/>
    </reaction>
</comment>
<evidence type="ECO:0000256" key="3">
    <source>
        <dbReference type="ARBA" id="ARBA00012438"/>
    </source>
</evidence>
<dbReference type="Pfam" id="PF02518">
    <property type="entry name" value="HATPase_c"/>
    <property type="match status" value="1"/>
</dbReference>
<keyword evidence="7 14" id="KW-0812">Transmembrane</keyword>
<keyword evidence="18" id="KW-1185">Reference proteome</keyword>
<dbReference type="SMART" id="SM00304">
    <property type="entry name" value="HAMP"/>
    <property type="match status" value="1"/>
</dbReference>
<reference evidence="18" key="1">
    <citation type="submission" date="2018-11" db="EMBL/GenBank/DDBJ databases">
        <title>Complete genome sequence of Paenibacillus sp. ML311-T8.</title>
        <authorList>
            <person name="Nam Y.-D."/>
            <person name="Kang J."/>
            <person name="Chung W.-H."/>
            <person name="Park Y.S."/>
        </authorList>
    </citation>
    <scope>NUCLEOTIDE SEQUENCE [LARGE SCALE GENOMIC DNA]</scope>
    <source>
        <strain evidence="18">ML311-T8</strain>
    </source>
</reference>
<dbReference type="SMART" id="SM00387">
    <property type="entry name" value="HATPase_c"/>
    <property type="match status" value="1"/>
</dbReference>
<dbReference type="InterPro" id="IPR036890">
    <property type="entry name" value="HATPase_C_sf"/>
</dbReference>
<evidence type="ECO:0000256" key="9">
    <source>
        <dbReference type="ARBA" id="ARBA00022777"/>
    </source>
</evidence>
<gene>
    <name evidence="17" type="ORF">EHS13_35020</name>
</gene>
<comment type="subcellular location">
    <subcellularLocation>
        <location evidence="2">Cell membrane</location>
        <topology evidence="2">Multi-pass membrane protein</topology>
    </subcellularLocation>
</comment>
<accession>A0A6B8RUU2</accession>
<feature type="domain" description="HAMP" evidence="16">
    <location>
        <begin position="189"/>
        <end position="241"/>
    </location>
</feature>
<dbReference type="Proteomes" id="UP000426246">
    <property type="component" value="Chromosome"/>
</dbReference>
<dbReference type="EMBL" id="CP034235">
    <property type="protein sequence ID" value="QGQ99707.1"/>
    <property type="molecule type" value="Genomic_DNA"/>
</dbReference>
<dbReference type="CDD" id="cd06225">
    <property type="entry name" value="HAMP"/>
    <property type="match status" value="1"/>
</dbReference>
<evidence type="ECO:0000256" key="6">
    <source>
        <dbReference type="ARBA" id="ARBA00022679"/>
    </source>
</evidence>
<evidence type="ECO:0000256" key="12">
    <source>
        <dbReference type="ARBA" id="ARBA00023012"/>
    </source>
</evidence>
<dbReference type="InterPro" id="IPR003661">
    <property type="entry name" value="HisK_dim/P_dom"/>
</dbReference>
<dbReference type="PANTHER" id="PTHR45528">
    <property type="entry name" value="SENSOR HISTIDINE KINASE CPXA"/>
    <property type="match status" value="1"/>
</dbReference>
<dbReference type="GO" id="GO:0005886">
    <property type="term" value="C:plasma membrane"/>
    <property type="evidence" value="ECO:0007669"/>
    <property type="project" value="UniProtKB-SubCell"/>
</dbReference>
<keyword evidence="13 14" id="KW-0472">Membrane</keyword>
<keyword evidence="8" id="KW-0547">Nucleotide-binding</keyword>
<evidence type="ECO:0000259" key="16">
    <source>
        <dbReference type="PROSITE" id="PS50885"/>
    </source>
</evidence>
<name>A0A6B8RUU2_9BACL</name>
<evidence type="ECO:0000256" key="2">
    <source>
        <dbReference type="ARBA" id="ARBA00004651"/>
    </source>
</evidence>
<proteinExistence type="predicted"/>
<keyword evidence="11 14" id="KW-1133">Transmembrane helix</keyword>
<evidence type="ECO:0000256" key="14">
    <source>
        <dbReference type="SAM" id="Phobius"/>
    </source>
</evidence>
<keyword evidence="10" id="KW-0067">ATP-binding</keyword>
<dbReference type="OrthoDB" id="2359336at2"/>
<evidence type="ECO:0000256" key="11">
    <source>
        <dbReference type="ARBA" id="ARBA00022989"/>
    </source>
</evidence>
<keyword evidence="12" id="KW-0902">Two-component regulatory system</keyword>
<keyword evidence="9 17" id="KW-0418">Kinase</keyword>
<organism evidence="17 18">
    <name type="scientific">Paenibacillus psychroresistens</name>
    <dbReference type="NCBI Taxonomy" id="1778678"/>
    <lineage>
        <taxon>Bacteria</taxon>
        <taxon>Bacillati</taxon>
        <taxon>Bacillota</taxon>
        <taxon>Bacilli</taxon>
        <taxon>Bacillales</taxon>
        <taxon>Paenibacillaceae</taxon>
        <taxon>Paenibacillus</taxon>
    </lineage>
</organism>
<feature type="transmembrane region" description="Helical" evidence="14">
    <location>
        <begin position="12"/>
        <end position="31"/>
    </location>
</feature>
<evidence type="ECO:0000256" key="8">
    <source>
        <dbReference type="ARBA" id="ARBA00022741"/>
    </source>
</evidence>
<keyword evidence="5" id="KW-0597">Phosphoprotein</keyword>
<dbReference type="KEGG" id="ppsc:EHS13_35020"/>
<dbReference type="InterPro" id="IPR003660">
    <property type="entry name" value="HAMP_dom"/>
</dbReference>
<dbReference type="SMART" id="SM00388">
    <property type="entry name" value="HisKA"/>
    <property type="match status" value="1"/>
</dbReference>
<evidence type="ECO:0000313" key="17">
    <source>
        <dbReference type="EMBL" id="QGQ99707.1"/>
    </source>
</evidence>
<evidence type="ECO:0000313" key="18">
    <source>
        <dbReference type="Proteomes" id="UP000426246"/>
    </source>
</evidence>
<dbReference type="SUPFAM" id="SSF47384">
    <property type="entry name" value="Homodimeric domain of signal transducing histidine kinase"/>
    <property type="match status" value="1"/>
</dbReference>
<dbReference type="FunFam" id="3.30.565.10:FF:000006">
    <property type="entry name" value="Sensor histidine kinase WalK"/>
    <property type="match status" value="1"/>
</dbReference>
<sequence length="466" mass="52274">MNSIFRKWAVASIAITFCIILILILSITWLVQRDFYKQGLDQLKSHAQSAEQSFEEYEQGNLSLAEFRTGLKRIEKDNDVNISIIGKKVNFLKKELLDIGVRPDVRSWVTSVNEGNSVEKISTFRKQDNEKMLVVGFPLRVGDKVVASGFIYSPVADVKLLSGPIRKKIWLVALACVGPLMLLLWVAARRFVKPIQEMNAAASSVAAGDFSRRVKVKGDDEVAQLGSAFNIMAERMERIEDQRRQLIMEITHELRTPLTTIRATLQAVSDGILTASELNEFITLSLEESKRLGSLIDNLHELSAFEEHQVKFDFNRVDLTELVEQTVVQFQPKAEQLGIYLNMHMDQNRPIYINGDSLRIKQVLINLIGNSLDHNKSGIRVNVSLQSHSYKARIIVQDNGQGIAAEHMAHLFERLYKVESSRSTRGSGLGLTISRHIVNAHGGTIIAKSEVGKGTEFEVELPLVLA</sequence>
<dbReference type="CDD" id="cd00075">
    <property type="entry name" value="HATPase"/>
    <property type="match status" value="1"/>
</dbReference>
<evidence type="ECO:0000256" key="1">
    <source>
        <dbReference type="ARBA" id="ARBA00000085"/>
    </source>
</evidence>
<dbReference type="InterPro" id="IPR003594">
    <property type="entry name" value="HATPase_dom"/>
</dbReference>
<dbReference type="Pfam" id="PF00672">
    <property type="entry name" value="HAMP"/>
    <property type="match status" value="1"/>
</dbReference>
<dbReference type="EC" id="2.7.13.3" evidence="3"/>
<dbReference type="CDD" id="cd00082">
    <property type="entry name" value="HisKA"/>
    <property type="match status" value="1"/>
</dbReference>
<feature type="transmembrane region" description="Helical" evidence="14">
    <location>
        <begin position="169"/>
        <end position="188"/>
    </location>
</feature>
<dbReference type="InterPro" id="IPR004358">
    <property type="entry name" value="Sig_transdc_His_kin-like_C"/>
</dbReference>
<dbReference type="PRINTS" id="PR00344">
    <property type="entry name" value="BCTRLSENSOR"/>
</dbReference>
<dbReference type="Gene3D" id="6.10.340.10">
    <property type="match status" value="1"/>
</dbReference>
<evidence type="ECO:0000256" key="7">
    <source>
        <dbReference type="ARBA" id="ARBA00022692"/>
    </source>
</evidence>
<dbReference type="GO" id="GO:0000155">
    <property type="term" value="F:phosphorelay sensor kinase activity"/>
    <property type="evidence" value="ECO:0007669"/>
    <property type="project" value="InterPro"/>
</dbReference>
<protein>
    <recommendedName>
        <fullName evidence="3">histidine kinase</fullName>
        <ecNumber evidence="3">2.7.13.3</ecNumber>
    </recommendedName>
</protein>
<dbReference type="SUPFAM" id="SSF158472">
    <property type="entry name" value="HAMP domain-like"/>
    <property type="match status" value="1"/>
</dbReference>
<keyword evidence="4" id="KW-1003">Cell membrane</keyword>
<evidence type="ECO:0000256" key="10">
    <source>
        <dbReference type="ARBA" id="ARBA00022840"/>
    </source>
</evidence>
<evidence type="ECO:0000259" key="15">
    <source>
        <dbReference type="PROSITE" id="PS50109"/>
    </source>
</evidence>
<keyword evidence="6" id="KW-0808">Transferase</keyword>
<dbReference type="AlphaFoldDB" id="A0A6B8RUU2"/>
<dbReference type="SUPFAM" id="SSF55874">
    <property type="entry name" value="ATPase domain of HSP90 chaperone/DNA topoisomerase II/histidine kinase"/>
    <property type="match status" value="1"/>
</dbReference>
<dbReference type="InterPro" id="IPR005467">
    <property type="entry name" value="His_kinase_dom"/>
</dbReference>
<dbReference type="GO" id="GO:0005524">
    <property type="term" value="F:ATP binding"/>
    <property type="evidence" value="ECO:0007669"/>
    <property type="project" value="UniProtKB-KW"/>
</dbReference>
<dbReference type="PANTHER" id="PTHR45528:SF1">
    <property type="entry name" value="SENSOR HISTIDINE KINASE CPXA"/>
    <property type="match status" value="1"/>
</dbReference>
<feature type="domain" description="Histidine kinase" evidence="15">
    <location>
        <begin position="249"/>
        <end position="465"/>
    </location>
</feature>
<dbReference type="InterPro" id="IPR050398">
    <property type="entry name" value="HssS/ArlS-like"/>
</dbReference>
<evidence type="ECO:0000256" key="4">
    <source>
        <dbReference type="ARBA" id="ARBA00022475"/>
    </source>
</evidence>
<dbReference type="PROSITE" id="PS50885">
    <property type="entry name" value="HAMP"/>
    <property type="match status" value="1"/>
</dbReference>
<evidence type="ECO:0000256" key="13">
    <source>
        <dbReference type="ARBA" id="ARBA00023136"/>
    </source>
</evidence>
<dbReference type="InterPro" id="IPR036097">
    <property type="entry name" value="HisK_dim/P_sf"/>
</dbReference>
<dbReference type="RefSeq" id="WP_155704870.1">
    <property type="nucleotide sequence ID" value="NZ_CP034235.1"/>
</dbReference>
<evidence type="ECO:0000256" key="5">
    <source>
        <dbReference type="ARBA" id="ARBA00022553"/>
    </source>
</evidence>
<dbReference type="Gene3D" id="3.30.565.10">
    <property type="entry name" value="Histidine kinase-like ATPase, C-terminal domain"/>
    <property type="match status" value="1"/>
</dbReference>